<gene>
    <name evidence="1" type="ORF">CKO21_18285</name>
</gene>
<evidence type="ECO:0000313" key="1">
    <source>
        <dbReference type="EMBL" id="MBK1699198.1"/>
    </source>
</evidence>
<sequence>MEPIPAETDQLARACVDSALKVHRALGPGLLEQVYERCLVYELGQRCIECARQFTVPIYYDGVKLDSDLRIDLLVSNQLVVEIKAVEAVLPVHRAQLLTYLKLTGHRLGLLINFNVPVIKDGIHRIAL</sequence>
<dbReference type="InterPro" id="IPR026350">
    <property type="entry name" value="GxxExxY"/>
</dbReference>
<comment type="caution">
    <text evidence="1">The sequence shown here is derived from an EMBL/GenBank/DDBJ whole genome shotgun (WGS) entry which is preliminary data.</text>
</comment>
<keyword evidence="2" id="KW-1185">Reference proteome</keyword>
<proteinExistence type="predicted"/>
<reference evidence="1" key="2">
    <citation type="journal article" date="2020" name="Microorganisms">
        <title>Osmotic Adaptation and Compatible Solute Biosynthesis of Phototrophic Bacteria as Revealed from Genome Analyses.</title>
        <authorList>
            <person name="Imhoff J.F."/>
            <person name="Rahn T."/>
            <person name="Kunzel S."/>
            <person name="Keller A."/>
            <person name="Neulinger S.C."/>
        </authorList>
    </citation>
    <scope>NUCLEOTIDE SEQUENCE</scope>
    <source>
        <strain evidence="1">DSM 9154</strain>
    </source>
</reference>
<dbReference type="EMBL" id="NRRE01000035">
    <property type="protein sequence ID" value="MBK1699198.1"/>
    <property type="molecule type" value="Genomic_DNA"/>
</dbReference>
<protein>
    <submittedName>
        <fullName evidence="1">GxxExxY protein</fullName>
    </submittedName>
</protein>
<dbReference type="Proteomes" id="UP000778970">
    <property type="component" value="Unassembled WGS sequence"/>
</dbReference>
<organism evidence="1 2">
    <name type="scientific">Rhodovibrio salinarum</name>
    <dbReference type="NCBI Taxonomy" id="1087"/>
    <lineage>
        <taxon>Bacteria</taxon>
        <taxon>Pseudomonadati</taxon>
        <taxon>Pseudomonadota</taxon>
        <taxon>Alphaproteobacteria</taxon>
        <taxon>Rhodospirillales</taxon>
        <taxon>Rhodovibrionaceae</taxon>
        <taxon>Rhodovibrio</taxon>
    </lineage>
</organism>
<dbReference type="RefSeq" id="WP_027289726.1">
    <property type="nucleotide sequence ID" value="NZ_NRRE01000035.1"/>
</dbReference>
<dbReference type="Pfam" id="PF13366">
    <property type="entry name" value="PDDEXK_3"/>
    <property type="match status" value="1"/>
</dbReference>
<dbReference type="NCBIfam" id="TIGR04256">
    <property type="entry name" value="GxxExxY"/>
    <property type="match status" value="1"/>
</dbReference>
<name>A0A934QMB0_9PROT</name>
<reference evidence="1" key="1">
    <citation type="submission" date="2017-08" db="EMBL/GenBank/DDBJ databases">
        <authorList>
            <person name="Imhoff J.F."/>
            <person name="Rahn T."/>
            <person name="Kuenzel S."/>
            <person name="Neulinger S.C."/>
        </authorList>
    </citation>
    <scope>NUCLEOTIDE SEQUENCE</scope>
    <source>
        <strain evidence="1">DSM 9154</strain>
    </source>
</reference>
<dbReference type="AlphaFoldDB" id="A0A934QMB0"/>
<evidence type="ECO:0000313" key="2">
    <source>
        <dbReference type="Proteomes" id="UP000778970"/>
    </source>
</evidence>
<accession>A0A934QMB0</accession>